<feature type="transmembrane region" description="Helical" evidence="1">
    <location>
        <begin position="274"/>
        <end position="299"/>
    </location>
</feature>
<keyword evidence="3" id="KW-1185">Reference proteome</keyword>
<reference evidence="2" key="2">
    <citation type="journal article" date="2021" name="Syst. Appl. Microbiol.">
        <title>Roseomonas hellenica sp. nov., isolated from roots of wild-growing Alkanna tinctoria.</title>
        <authorList>
            <person name="Rat A."/>
            <person name="Naranjo H.D."/>
            <person name="Lebbe L."/>
            <person name="Cnockaert M."/>
            <person name="Krigas N."/>
            <person name="Grigoriadou K."/>
            <person name="Maloupa E."/>
            <person name="Willems A."/>
        </authorList>
    </citation>
    <scope>NUCLEOTIDE SEQUENCE</scope>
    <source>
        <strain evidence="2">LMG 31228</strain>
    </source>
</reference>
<keyword evidence="1" id="KW-0472">Membrane</keyword>
<feature type="transmembrane region" description="Helical" evidence="1">
    <location>
        <begin position="188"/>
        <end position="207"/>
    </location>
</feature>
<protein>
    <recommendedName>
        <fullName evidence="4">Glutaredoxin domain-containing protein</fullName>
    </recommendedName>
</protein>
<feature type="transmembrane region" description="Helical" evidence="1">
    <location>
        <begin position="163"/>
        <end position="181"/>
    </location>
</feature>
<comment type="caution">
    <text evidence="2">The sequence shown here is derived from an EMBL/GenBank/DDBJ whole genome shotgun (WGS) entry which is preliminary data.</text>
</comment>
<feature type="transmembrane region" description="Helical" evidence="1">
    <location>
        <begin position="355"/>
        <end position="373"/>
    </location>
</feature>
<dbReference type="Gene3D" id="3.40.30.10">
    <property type="entry name" value="Glutaredoxin"/>
    <property type="match status" value="1"/>
</dbReference>
<name>A0A9X9XBZ2_9PROT</name>
<gene>
    <name evidence="2" type="ORF">GXW74_12100</name>
</gene>
<keyword evidence="1" id="KW-1133">Transmembrane helix</keyword>
<reference evidence="2" key="1">
    <citation type="submission" date="2020-01" db="EMBL/GenBank/DDBJ databases">
        <authorList>
            <person name="Rat A."/>
        </authorList>
    </citation>
    <scope>NUCLEOTIDE SEQUENCE</scope>
    <source>
        <strain evidence="2">LMG 31228</strain>
    </source>
</reference>
<accession>A0A9X9XBZ2</accession>
<dbReference type="EMBL" id="JAAEDL010000010">
    <property type="protein sequence ID" value="MBR0681228.1"/>
    <property type="molecule type" value="Genomic_DNA"/>
</dbReference>
<dbReference type="PROSITE" id="PS00195">
    <property type="entry name" value="GLUTAREDOXIN_1"/>
    <property type="match status" value="1"/>
</dbReference>
<feature type="transmembrane region" description="Helical" evidence="1">
    <location>
        <begin position="319"/>
        <end position="343"/>
    </location>
</feature>
<feature type="transmembrane region" description="Helical" evidence="1">
    <location>
        <begin position="213"/>
        <end position="236"/>
    </location>
</feature>
<evidence type="ECO:0008006" key="4">
    <source>
        <dbReference type="Google" id="ProtNLM"/>
    </source>
</evidence>
<dbReference type="RefSeq" id="WP_211846762.1">
    <property type="nucleotide sequence ID" value="NZ_JAAEDL010000010.1"/>
</dbReference>
<proteinExistence type="predicted"/>
<dbReference type="SUPFAM" id="SSF52833">
    <property type="entry name" value="Thioredoxin-like"/>
    <property type="match status" value="1"/>
</dbReference>
<evidence type="ECO:0000313" key="3">
    <source>
        <dbReference type="Proteomes" id="UP001138709"/>
    </source>
</evidence>
<evidence type="ECO:0000313" key="2">
    <source>
        <dbReference type="EMBL" id="MBR0681228.1"/>
    </source>
</evidence>
<dbReference type="PROSITE" id="PS51354">
    <property type="entry name" value="GLUTAREDOXIN_2"/>
    <property type="match status" value="1"/>
</dbReference>
<keyword evidence="1" id="KW-0812">Transmembrane</keyword>
<dbReference type="Proteomes" id="UP001138709">
    <property type="component" value="Unassembled WGS sequence"/>
</dbReference>
<sequence length="385" mass="40661">MTLHVFWSLGCPHCHRALEFLTRLTAEDDELRLRLHEVERDAEARRRFAALIDRHGLPPAVPTILIGPRVLTGFLEGASEAQIRAAIAACRTNPCPDLVEGLDSSDLGGASAAAAGGGARDPGPAQPQAPDLPEMLRVPLLGDLRLADLSLPAVTVLLAAADGFNPCAMWALAFLLGLLLPMRDRGRIWLLGGVFLIVSGLVYWLLLAAWLNLVLLIAGLAWIRVAVALAAAAAGVHHLRAFAAGPQASCPVTQAAPRRRMLDSLAEQARGARLLAAAGGVALLAVAVNLVEILCSAGLPAVYSALLAQAPIPPWQHQLYLLLYIAVFMADDVALFAGAVATLHLTSADTRYAHATRLVGGLVMLAIAGLLLWRPDWLGMSGPFG</sequence>
<organism evidence="2 3">
    <name type="scientific">Neoroseomonas eburnea</name>
    <dbReference type="NCBI Taxonomy" id="1346889"/>
    <lineage>
        <taxon>Bacteria</taxon>
        <taxon>Pseudomonadati</taxon>
        <taxon>Pseudomonadota</taxon>
        <taxon>Alphaproteobacteria</taxon>
        <taxon>Acetobacterales</taxon>
        <taxon>Acetobacteraceae</taxon>
        <taxon>Neoroseomonas</taxon>
    </lineage>
</organism>
<dbReference type="InterPro" id="IPR011767">
    <property type="entry name" value="GLR_AS"/>
</dbReference>
<evidence type="ECO:0000256" key="1">
    <source>
        <dbReference type="SAM" id="Phobius"/>
    </source>
</evidence>
<dbReference type="InterPro" id="IPR036249">
    <property type="entry name" value="Thioredoxin-like_sf"/>
</dbReference>
<dbReference type="AlphaFoldDB" id="A0A9X9XBZ2"/>